<gene>
    <name evidence="2" type="ORF">SteCoe_30345</name>
</gene>
<name>A0A1R2B3X1_9CILI</name>
<organism evidence="2 3">
    <name type="scientific">Stentor coeruleus</name>
    <dbReference type="NCBI Taxonomy" id="5963"/>
    <lineage>
        <taxon>Eukaryota</taxon>
        <taxon>Sar</taxon>
        <taxon>Alveolata</taxon>
        <taxon>Ciliophora</taxon>
        <taxon>Postciliodesmatophora</taxon>
        <taxon>Heterotrichea</taxon>
        <taxon>Heterotrichida</taxon>
        <taxon>Stentoridae</taxon>
        <taxon>Stentor</taxon>
    </lineage>
</organism>
<evidence type="ECO:0000313" key="3">
    <source>
        <dbReference type="Proteomes" id="UP000187209"/>
    </source>
</evidence>
<proteinExistence type="predicted"/>
<keyword evidence="3" id="KW-1185">Reference proteome</keyword>
<reference evidence="2 3" key="1">
    <citation type="submission" date="2016-11" db="EMBL/GenBank/DDBJ databases">
        <title>The macronuclear genome of Stentor coeruleus: a giant cell with tiny introns.</title>
        <authorList>
            <person name="Slabodnick M."/>
            <person name="Ruby J.G."/>
            <person name="Reiff S.B."/>
            <person name="Swart E.C."/>
            <person name="Gosai S."/>
            <person name="Prabakaran S."/>
            <person name="Witkowska E."/>
            <person name="Larue G.E."/>
            <person name="Fisher S."/>
            <person name="Freeman R.M."/>
            <person name="Gunawardena J."/>
            <person name="Chu W."/>
            <person name="Stover N.A."/>
            <person name="Gregory B.D."/>
            <person name="Nowacki M."/>
            <person name="Derisi J."/>
            <person name="Roy S.W."/>
            <person name="Marshall W.F."/>
            <person name="Sood P."/>
        </authorList>
    </citation>
    <scope>NUCLEOTIDE SEQUENCE [LARGE SCALE GENOMIC DNA]</scope>
    <source>
        <strain evidence="2">WM001</strain>
    </source>
</reference>
<evidence type="ECO:0000313" key="2">
    <source>
        <dbReference type="EMBL" id="OMJ71437.1"/>
    </source>
</evidence>
<dbReference type="Proteomes" id="UP000187209">
    <property type="component" value="Unassembled WGS sequence"/>
</dbReference>
<keyword evidence="1" id="KW-0175">Coiled coil</keyword>
<dbReference type="EMBL" id="MPUH01000990">
    <property type="protein sequence ID" value="OMJ71437.1"/>
    <property type="molecule type" value="Genomic_DNA"/>
</dbReference>
<evidence type="ECO:0000256" key="1">
    <source>
        <dbReference type="SAM" id="Coils"/>
    </source>
</evidence>
<sequence length="671" mass="79165">MSSSSPNPFRYRLEHKKTKDFEKEDKIKAIKKELDDEFQEYITEQPDICNPKTNINKLKIEYNKLLFQNMCKQKQIKDLQSYIKSTRSLRRNSSNGAIEAKYYLRSEDYSKEINNVLYNLQIEIDETHLLDRMKQKEKNTIKQLEEKINDIYEKQDDLNKYTEKVTRTGALADNLYEKTSKSLNTSRKCLTNDKSSRKNQLKNLKNQEWKLSNQIKHMENDFTHKIYNNSVAKTRVNFITTKIETLVKHSYGTRNECEQSMQYIKNIENKIDVLQKLIKSSKFIFEEPSKKIVLEDMGKYLNMLIFSESQLQLRYSELIKMQSLYKGDIKSLKNEFEDIKSKFKDSEFIENWNTKLTARQSQYVVKKPEYENVSKKPLSSDDVYDLEKIGILSLKTVLEMFNHLRKLVEEINSFSLEKIENTESLSRQRTLSCRFTIDTLPVLSEESGSAYFYQFRETVKNMLLEKYKQLDDAKIDDFLKLLVNDYMIKNFLSANNFADYLEGLGSSQEVFSKYYMLYEPAHDSLRKKILKCTKSMLSFVTGVNLISEQILTSFDNNSLSELQIDKIIAMNPKVTHNSRLLKDVIKNVVKYRAGDMPKEFIKKMIKKKKVQRVKDYGTITEVSDEEKRAEKMKRIPSKQIVHARAQSQREIKSHLEEISTMLVKSKRVKFH</sequence>
<feature type="coiled-coil region" evidence="1">
    <location>
        <begin position="127"/>
        <end position="221"/>
    </location>
</feature>
<protein>
    <submittedName>
        <fullName evidence="2">Uncharacterized protein</fullName>
    </submittedName>
</protein>
<comment type="caution">
    <text evidence="2">The sequence shown here is derived from an EMBL/GenBank/DDBJ whole genome shotgun (WGS) entry which is preliminary data.</text>
</comment>
<dbReference type="AlphaFoldDB" id="A0A1R2B3X1"/>
<accession>A0A1R2B3X1</accession>